<accession>A0ABW8C9C2</accession>
<protein>
    <recommendedName>
        <fullName evidence="3">TfoX N-terminal domain-containing protein</fullName>
    </recommendedName>
</protein>
<dbReference type="RefSeq" id="WP_399651466.1">
    <property type="nucleotide sequence ID" value="NZ_JBITYG010000006.1"/>
</dbReference>
<dbReference type="EMBL" id="JBITYG010000006">
    <property type="protein sequence ID" value="MFI9103040.1"/>
    <property type="molecule type" value="Genomic_DNA"/>
</dbReference>
<proteinExistence type="predicted"/>
<reference evidence="1 2" key="1">
    <citation type="submission" date="2024-10" db="EMBL/GenBank/DDBJ databases">
        <title>The Natural Products Discovery Center: Release of the First 8490 Sequenced Strains for Exploring Actinobacteria Biosynthetic Diversity.</title>
        <authorList>
            <person name="Kalkreuter E."/>
            <person name="Kautsar S.A."/>
            <person name="Yang D."/>
            <person name="Bader C.D."/>
            <person name="Teijaro C.N."/>
            <person name="Fluegel L."/>
            <person name="Davis C.M."/>
            <person name="Simpson J.R."/>
            <person name="Lauterbach L."/>
            <person name="Steele A.D."/>
            <person name="Gui C."/>
            <person name="Meng S."/>
            <person name="Li G."/>
            <person name="Viehrig K."/>
            <person name="Ye F."/>
            <person name="Su P."/>
            <person name="Kiefer A.F."/>
            <person name="Nichols A."/>
            <person name="Cepeda A.J."/>
            <person name="Yan W."/>
            <person name="Fan B."/>
            <person name="Jiang Y."/>
            <person name="Adhikari A."/>
            <person name="Zheng C.-J."/>
            <person name="Schuster L."/>
            <person name="Cowan T.M."/>
            <person name="Smanski M.J."/>
            <person name="Chevrette M.G."/>
            <person name="De Carvalho L.P.S."/>
            <person name="Shen B."/>
        </authorList>
    </citation>
    <scope>NUCLEOTIDE SEQUENCE [LARGE SCALE GENOMIC DNA]</scope>
    <source>
        <strain evidence="1 2">NPDC053399</strain>
    </source>
</reference>
<keyword evidence="2" id="KW-1185">Reference proteome</keyword>
<evidence type="ECO:0000313" key="2">
    <source>
        <dbReference type="Proteomes" id="UP001614394"/>
    </source>
</evidence>
<evidence type="ECO:0008006" key="3">
    <source>
        <dbReference type="Google" id="ProtNLM"/>
    </source>
</evidence>
<gene>
    <name evidence="1" type="ORF">ACIGXA_21205</name>
</gene>
<dbReference type="Proteomes" id="UP001614394">
    <property type="component" value="Unassembled WGS sequence"/>
</dbReference>
<name>A0ABW8C9C2_9ACTN</name>
<comment type="caution">
    <text evidence="1">The sequence shown here is derived from an EMBL/GenBank/DDBJ whole genome shotgun (WGS) entry which is preliminary data.</text>
</comment>
<organism evidence="1 2">
    <name type="scientific">Streptomyces fildesensis</name>
    <dbReference type="NCBI Taxonomy" id="375757"/>
    <lineage>
        <taxon>Bacteria</taxon>
        <taxon>Bacillati</taxon>
        <taxon>Actinomycetota</taxon>
        <taxon>Actinomycetes</taxon>
        <taxon>Kitasatosporales</taxon>
        <taxon>Streptomycetaceae</taxon>
        <taxon>Streptomyces</taxon>
    </lineage>
</organism>
<sequence length="104" mass="11508">MGTLEQALERLLELHPGDELGRMLQSPGLKAAGRFYAFTTRHDLVVKLPAARVTELIAGGAGRACDPRGGHPMRQWVRLTPADEHACVAYLQEARDFVTGEERR</sequence>
<evidence type="ECO:0000313" key="1">
    <source>
        <dbReference type="EMBL" id="MFI9103040.1"/>
    </source>
</evidence>